<dbReference type="Pfam" id="PF00135">
    <property type="entry name" value="COesterase"/>
    <property type="match status" value="1"/>
</dbReference>
<feature type="active site" description="Charge relay system" evidence="3">
    <location>
        <position position="434"/>
    </location>
</feature>
<feature type="active site" description="Charge relay system" evidence="3">
    <location>
        <position position="333"/>
    </location>
</feature>
<accession>A0A938YMC4</accession>
<comment type="caution">
    <text evidence="7">The sequence shown here is derived from an EMBL/GenBank/DDBJ whole genome shotgun (WGS) entry which is preliminary data.</text>
</comment>
<evidence type="ECO:0000256" key="3">
    <source>
        <dbReference type="PIRSR" id="PIRSR600997-1"/>
    </source>
</evidence>
<dbReference type="InterPro" id="IPR000997">
    <property type="entry name" value="Cholinesterase"/>
</dbReference>
<dbReference type="InterPro" id="IPR019826">
    <property type="entry name" value="Carboxylesterase_B_AS"/>
</dbReference>
<dbReference type="GO" id="GO:0004104">
    <property type="term" value="F:cholinesterase activity"/>
    <property type="evidence" value="ECO:0007669"/>
    <property type="project" value="InterPro"/>
</dbReference>
<dbReference type="AlphaFoldDB" id="A0A938YMC4"/>
<evidence type="ECO:0000256" key="5">
    <source>
        <dbReference type="SAM" id="MobiDB-lite"/>
    </source>
</evidence>
<dbReference type="RefSeq" id="WP_205257274.1">
    <property type="nucleotide sequence ID" value="NZ_BAAAPV010000001.1"/>
</dbReference>
<gene>
    <name evidence="7" type="ORF">JL107_12095</name>
</gene>
<evidence type="ECO:0000259" key="6">
    <source>
        <dbReference type="Pfam" id="PF00135"/>
    </source>
</evidence>
<reference evidence="7" key="1">
    <citation type="submission" date="2021-01" db="EMBL/GenBank/DDBJ databases">
        <title>KCTC 19127 draft genome.</title>
        <authorList>
            <person name="An D."/>
        </authorList>
    </citation>
    <scope>NUCLEOTIDE SEQUENCE</scope>
    <source>
        <strain evidence="7">KCTC 19127</strain>
    </source>
</reference>
<sequence length="529" mass="56213">MQPSDAYPHGPVGTDSDGPVVSTPAGAVRGEQVGSVSVWRGIRYAAPPTGDLRWRAPVPPEPWTGIRDALRFGPAAPQGVGPMIDLGVGVRQDEDCLFLNVWAPAEPAAPRPVMVWVHGGAYVLGSASQALYDGRSLVEAGDVVVVTINYRLGVLGFLDLTATGGDEGDGSFDGNLALRDVILALQWVRDGIAGFGGDPDCVTVFGESAGGGMVTTLMATPSARGLFHRAIAQSSPATSVYDRARAATVVRRFVELVDPDGGADRATRLRALPVEALVEAGQVLFSEVPSTAPGTLAFAPTVDGDLVPDYPVAVFARGEAAPVPLLIGTNKDEASLFARMKSPLMPVQTDTIEEMFAQIAVEHPELVLPERAQVVSAYSGMRVRAVGLGIARDIGFRMPTVWVAEGHAAVAAVHLYRFDHATPVLKLLRIGATHATELPYVWGNLVHGPRDVTFKLGGLAAARVLSAAMQQRWIAFARTGSPDHPDAVSWPAYTSPVRATMVFDRTETVVEDLDRNLRETWGAEPLAFR</sequence>
<dbReference type="InterPro" id="IPR050309">
    <property type="entry name" value="Type-B_Carboxylest/Lipase"/>
</dbReference>
<dbReference type="Gene3D" id="3.40.50.1820">
    <property type="entry name" value="alpha/beta hydrolase"/>
    <property type="match status" value="1"/>
</dbReference>
<protein>
    <recommendedName>
        <fullName evidence="4">Carboxylic ester hydrolase</fullName>
        <ecNumber evidence="4">3.1.1.-</ecNumber>
    </recommendedName>
</protein>
<comment type="similarity">
    <text evidence="1 4">Belongs to the type-B carboxylesterase/lipase family.</text>
</comment>
<dbReference type="InterPro" id="IPR002018">
    <property type="entry name" value="CarbesteraseB"/>
</dbReference>
<dbReference type="EMBL" id="JAERWL010000009">
    <property type="protein sequence ID" value="MBM9477191.1"/>
    <property type="molecule type" value="Genomic_DNA"/>
</dbReference>
<dbReference type="InterPro" id="IPR029058">
    <property type="entry name" value="AB_hydrolase_fold"/>
</dbReference>
<dbReference type="PROSITE" id="PS00122">
    <property type="entry name" value="CARBOXYLESTERASE_B_1"/>
    <property type="match status" value="1"/>
</dbReference>
<evidence type="ECO:0000313" key="8">
    <source>
        <dbReference type="Proteomes" id="UP000663801"/>
    </source>
</evidence>
<evidence type="ECO:0000256" key="2">
    <source>
        <dbReference type="ARBA" id="ARBA00022801"/>
    </source>
</evidence>
<keyword evidence="2 4" id="KW-0378">Hydrolase</keyword>
<dbReference type="SUPFAM" id="SSF53474">
    <property type="entry name" value="alpha/beta-Hydrolases"/>
    <property type="match status" value="1"/>
</dbReference>
<evidence type="ECO:0000256" key="1">
    <source>
        <dbReference type="ARBA" id="ARBA00005964"/>
    </source>
</evidence>
<keyword evidence="8" id="KW-1185">Reference proteome</keyword>
<proteinExistence type="inferred from homology"/>
<feature type="region of interest" description="Disordered" evidence="5">
    <location>
        <begin position="1"/>
        <end position="27"/>
    </location>
</feature>
<dbReference type="PRINTS" id="PR00878">
    <property type="entry name" value="CHOLNESTRASE"/>
</dbReference>
<evidence type="ECO:0000256" key="4">
    <source>
        <dbReference type="RuleBase" id="RU361235"/>
    </source>
</evidence>
<dbReference type="PROSITE" id="PS00941">
    <property type="entry name" value="CARBOXYLESTERASE_B_2"/>
    <property type="match status" value="1"/>
</dbReference>
<dbReference type="PANTHER" id="PTHR11559">
    <property type="entry name" value="CARBOXYLESTERASE"/>
    <property type="match status" value="1"/>
</dbReference>
<dbReference type="InterPro" id="IPR019819">
    <property type="entry name" value="Carboxylesterase_B_CS"/>
</dbReference>
<feature type="domain" description="Carboxylesterase type B" evidence="6">
    <location>
        <begin position="18"/>
        <end position="508"/>
    </location>
</feature>
<dbReference type="Proteomes" id="UP000663801">
    <property type="component" value="Unassembled WGS sequence"/>
</dbReference>
<organism evidence="7 8">
    <name type="scientific">Nakamurella flavida</name>
    <dbReference type="NCBI Taxonomy" id="363630"/>
    <lineage>
        <taxon>Bacteria</taxon>
        <taxon>Bacillati</taxon>
        <taxon>Actinomycetota</taxon>
        <taxon>Actinomycetes</taxon>
        <taxon>Nakamurellales</taxon>
        <taxon>Nakamurellaceae</taxon>
        <taxon>Nakamurella</taxon>
    </lineage>
</organism>
<name>A0A938YMC4_9ACTN</name>
<dbReference type="EC" id="3.1.1.-" evidence="4"/>
<evidence type="ECO:0000313" key="7">
    <source>
        <dbReference type="EMBL" id="MBM9477191.1"/>
    </source>
</evidence>
<feature type="active site" description="Acyl-ester intermediate" evidence="3">
    <location>
        <position position="208"/>
    </location>
</feature>